<evidence type="ECO:0000313" key="2">
    <source>
        <dbReference type="EMBL" id="GAA5511086.1"/>
    </source>
</evidence>
<sequence>MDVGFLTRSTSRDAGGIFEVECALARELSQRGCSVRAFGAHDGQSNSDAKSWEPVKPCTFPYYGDNSYRYSPQLKRAFMVESFEICHLHSLWSFTSSIASKWANETGQPLLVSPNGMLDPWALKNSAWKKKLISALIEKKMLSRAACLQANTNKDVADYRNFGLTNPIATIPNGVYVPELGELPPLQERFCLSERKRVVYLGRIHRKKGLANMIHAWSRSRDDAEAYGWQFVIAGRDEGGHLSELKQICREHDLRVGEGLVDEQAEVLFNGPTYGKEKFDLLTQTHLFVLPSFSEGLPMAVLEAWAHQTPVMMTPECNLGIGFEVGAAVSIAPNPESIQEGLRSVFNRSSDELSTMGRFGYDLVNSQFVWASVAQQMHKLYEWMLGGGACPDFVTLDA</sequence>
<evidence type="ECO:0000313" key="3">
    <source>
        <dbReference type="Proteomes" id="UP001416858"/>
    </source>
</evidence>
<dbReference type="PANTHER" id="PTHR45947:SF3">
    <property type="entry name" value="SULFOQUINOVOSYL TRANSFERASE SQD2"/>
    <property type="match status" value="1"/>
</dbReference>
<dbReference type="InterPro" id="IPR050194">
    <property type="entry name" value="Glycosyltransferase_grp1"/>
</dbReference>
<dbReference type="Pfam" id="PF13579">
    <property type="entry name" value="Glyco_trans_4_4"/>
    <property type="match status" value="1"/>
</dbReference>
<reference evidence="2 3" key="1">
    <citation type="submission" date="2024-02" db="EMBL/GenBank/DDBJ databases">
        <title>Rhodopirellula caenicola NBRC 110016.</title>
        <authorList>
            <person name="Ichikawa N."/>
            <person name="Katano-Makiyama Y."/>
            <person name="Hidaka K."/>
        </authorList>
    </citation>
    <scope>NUCLEOTIDE SEQUENCE [LARGE SCALE GENOMIC DNA]</scope>
    <source>
        <strain evidence="2 3">NBRC 110016</strain>
    </source>
</reference>
<dbReference type="Pfam" id="PF13692">
    <property type="entry name" value="Glyco_trans_1_4"/>
    <property type="match status" value="1"/>
</dbReference>
<keyword evidence="3" id="KW-1185">Reference proteome</keyword>
<dbReference type="RefSeq" id="WP_345689493.1">
    <property type="nucleotide sequence ID" value="NZ_BAABRO010000035.1"/>
</dbReference>
<dbReference type="PANTHER" id="PTHR45947">
    <property type="entry name" value="SULFOQUINOVOSYL TRANSFERASE SQD2"/>
    <property type="match status" value="1"/>
</dbReference>
<proteinExistence type="predicted"/>
<dbReference type="EMBL" id="BAABRO010000035">
    <property type="protein sequence ID" value="GAA5511086.1"/>
    <property type="molecule type" value="Genomic_DNA"/>
</dbReference>
<dbReference type="Proteomes" id="UP001416858">
    <property type="component" value="Unassembled WGS sequence"/>
</dbReference>
<protein>
    <submittedName>
        <fullName evidence="2">D-inositol-3-phosphate glycosyltransferase</fullName>
    </submittedName>
</protein>
<accession>A0ABP9W257</accession>
<dbReference type="InterPro" id="IPR028098">
    <property type="entry name" value="Glyco_trans_4-like_N"/>
</dbReference>
<feature type="domain" description="Glycosyltransferase subfamily 4-like N-terminal" evidence="1">
    <location>
        <begin position="23"/>
        <end position="174"/>
    </location>
</feature>
<dbReference type="Gene3D" id="3.40.50.2000">
    <property type="entry name" value="Glycogen Phosphorylase B"/>
    <property type="match status" value="2"/>
</dbReference>
<name>A0ABP9W257_9BACT</name>
<dbReference type="SUPFAM" id="SSF53756">
    <property type="entry name" value="UDP-Glycosyltransferase/glycogen phosphorylase"/>
    <property type="match status" value="1"/>
</dbReference>
<gene>
    <name evidence="2" type="primary">mshA_22</name>
    <name evidence="2" type="ORF">Rcae01_06599</name>
</gene>
<comment type="caution">
    <text evidence="2">The sequence shown here is derived from an EMBL/GenBank/DDBJ whole genome shotgun (WGS) entry which is preliminary data.</text>
</comment>
<evidence type="ECO:0000259" key="1">
    <source>
        <dbReference type="Pfam" id="PF13579"/>
    </source>
</evidence>
<organism evidence="2 3">
    <name type="scientific">Novipirellula caenicola</name>
    <dbReference type="NCBI Taxonomy" id="1536901"/>
    <lineage>
        <taxon>Bacteria</taxon>
        <taxon>Pseudomonadati</taxon>
        <taxon>Planctomycetota</taxon>
        <taxon>Planctomycetia</taxon>
        <taxon>Pirellulales</taxon>
        <taxon>Pirellulaceae</taxon>
        <taxon>Novipirellula</taxon>
    </lineage>
</organism>